<reference evidence="5 6" key="1">
    <citation type="journal article" date="2019" name="Nat. Microbiol.">
        <title>Mediterranean grassland soil C-N compound turnover is dependent on rainfall and depth, and is mediated by genomically divergent microorganisms.</title>
        <authorList>
            <person name="Diamond S."/>
            <person name="Andeer P.F."/>
            <person name="Li Z."/>
            <person name="Crits-Christoph A."/>
            <person name="Burstein D."/>
            <person name="Anantharaman K."/>
            <person name="Lane K.R."/>
            <person name="Thomas B.C."/>
            <person name="Pan C."/>
            <person name="Northen T.R."/>
            <person name="Banfield J.F."/>
        </authorList>
    </citation>
    <scope>NUCLEOTIDE SEQUENCE [LARGE SCALE GENOMIC DNA]</scope>
    <source>
        <strain evidence="5">NP_1</strain>
    </source>
</reference>
<dbReference type="Proteomes" id="UP000315217">
    <property type="component" value="Unassembled WGS sequence"/>
</dbReference>
<dbReference type="Pfam" id="PF00676">
    <property type="entry name" value="E1_dh"/>
    <property type="match status" value="1"/>
</dbReference>
<dbReference type="GO" id="GO:0006086">
    <property type="term" value="P:pyruvate decarboxylation to acetyl-CoA"/>
    <property type="evidence" value="ECO:0007669"/>
    <property type="project" value="TreeGrafter"/>
</dbReference>
<gene>
    <name evidence="5" type="ORF">E6G98_07990</name>
</gene>
<dbReference type="InterPro" id="IPR029061">
    <property type="entry name" value="THDP-binding"/>
</dbReference>
<evidence type="ECO:0000313" key="5">
    <source>
        <dbReference type="EMBL" id="TMJ10130.1"/>
    </source>
</evidence>
<comment type="caution">
    <text evidence="5">The sequence shown here is derived from an EMBL/GenBank/DDBJ whole genome shotgun (WGS) entry which is preliminary data.</text>
</comment>
<name>A0A537LQ74_9BACT</name>
<dbReference type="GO" id="GO:0004739">
    <property type="term" value="F:pyruvate dehydrogenase (acetyl-transferring) activity"/>
    <property type="evidence" value="ECO:0007669"/>
    <property type="project" value="TreeGrafter"/>
</dbReference>
<keyword evidence="2" id="KW-0560">Oxidoreductase</keyword>
<dbReference type="AlphaFoldDB" id="A0A537LQ74"/>
<keyword evidence="3" id="KW-0786">Thiamine pyrophosphate</keyword>
<protein>
    <submittedName>
        <fullName evidence="5">Thiamine pyrophosphate-dependent dehydrogenase E1 component subunit alpha</fullName>
    </submittedName>
</protein>
<dbReference type="PANTHER" id="PTHR11516">
    <property type="entry name" value="PYRUVATE DEHYDROGENASE E1 COMPONENT, ALPHA SUBUNIT BACTERIAL AND ORGANELLAR"/>
    <property type="match status" value="1"/>
</dbReference>
<dbReference type="Gene3D" id="3.40.50.970">
    <property type="match status" value="1"/>
</dbReference>
<proteinExistence type="predicted"/>
<dbReference type="CDD" id="cd02000">
    <property type="entry name" value="TPP_E1_PDC_ADC_BCADC"/>
    <property type="match status" value="1"/>
</dbReference>
<evidence type="ECO:0000256" key="2">
    <source>
        <dbReference type="ARBA" id="ARBA00023002"/>
    </source>
</evidence>
<feature type="domain" description="Dehydrogenase E1 component" evidence="4">
    <location>
        <begin position="10"/>
        <end position="300"/>
    </location>
</feature>
<evidence type="ECO:0000256" key="1">
    <source>
        <dbReference type="ARBA" id="ARBA00001964"/>
    </source>
</evidence>
<dbReference type="PANTHER" id="PTHR11516:SF60">
    <property type="entry name" value="PYRUVATE DEHYDROGENASE E1 COMPONENT SUBUNIT ALPHA"/>
    <property type="match status" value="1"/>
</dbReference>
<dbReference type="SUPFAM" id="SSF52518">
    <property type="entry name" value="Thiamin diphosphate-binding fold (THDP-binding)"/>
    <property type="match status" value="1"/>
</dbReference>
<organism evidence="5 6">
    <name type="scientific">Candidatus Segetimicrobium genomatis</name>
    <dbReference type="NCBI Taxonomy" id="2569760"/>
    <lineage>
        <taxon>Bacteria</taxon>
        <taxon>Bacillati</taxon>
        <taxon>Candidatus Sysuimicrobiota</taxon>
        <taxon>Candidatus Sysuimicrobiia</taxon>
        <taxon>Candidatus Sysuimicrobiales</taxon>
        <taxon>Candidatus Segetimicrobiaceae</taxon>
        <taxon>Candidatus Segetimicrobium</taxon>
    </lineage>
</organism>
<evidence type="ECO:0000259" key="4">
    <source>
        <dbReference type="Pfam" id="PF00676"/>
    </source>
</evidence>
<dbReference type="InterPro" id="IPR050642">
    <property type="entry name" value="PDH_E1_Alpha_Subunit"/>
</dbReference>
<evidence type="ECO:0000256" key="3">
    <source>
        <dbReference type="ARBA" id="ARBA00023052"/>
    </source>
</evidence>
<sequence>MLDKLYRALYRIRRVEEEIARIYSTDKIKSPTHLSIGQEAVAVGVCEALRSTDVVFGTYRGHACYLAKGGDLRKMIAELYGKGTGCAKGKGGSMHLIDVRAGVMGTSAVVGTTIPHAVGYAYAMRLRRQDTVVVSFFGDGAIEEGVFHESMNFAALRRLPIIFVCENNSYAIHAHQLARQPASNIVERARTYLIPAERIEDNDVLRIYGLVKAAADEIRSKQSGPRFFECMTYRWKEHVGPGDDFDRGYRSISEAQPWFANDQLKRLESLLGPQVRERIMGEVEVEIAQAFQFAESSSFPAEEELYTDVFGEAAQWTAS</sequence>
<accession>A0A537LQ74</accession>
<dbReference type="EMBL" id="VBAI01000129">
    <property type="protein sequence ID" value="TMJ10130.1"/>
    <property type="molecule type" value="Genomic_DNA"/>
</dbReference>
<dbReference type="InterPro" id="IPR001017">
    <property type="entry name" value="DH_E1"/>
</dbReference>
<comment type="cofactor">
    <cofactor evidence="1">
        <name>thiamine diphosphate</name>
        <dbReference type="ChEBI" id="CHEBI:58937"/>
    </cofactor>
</comment>
<evidence type="ECO:0000313" key="6">
    <source>
        <dbReference type="Proteomes" id="UP000315217"/>
    </source>
</evidence>